<name>A0ABV0BWY3_9SPHI</name>
<gene>
    <name evidence="1" type="ORF">ABE541_18740</name>
</gene>
<reference evidence="1 2" key="1">
    <citation type="submission" date="2024-04" db="EMBL/GenBank/DDBJ databases">
        <title>WGS of bacteria from Torrens River.</title>
        <authorList>
            <person name="Wyrsch E.R."/>
            <person name="Drigo B."/>
        </authorList>
    </citation>
    <scope>NUCLEOTIDE SEQUENCE [LARGE SCALE GENOMIC DNA]</scope>
    <source>
        <strain evidence="1 2">TWI391</strain>
    </source>
</reference>
<organism evidence="1 2">
    <name type="scientific">Sphingobacterium kitahiroshimense</name>
    <dbReference type="NCBI Taxonomy" id="470446"/>
    <lineage>
        <taxon>Bacteria</taxon>
        <taxon>Pseudomonadati</taxon>
        <taxon>Bacteroidota</taxon>
        <taxon>Sphingobacteriia</taxon>
        <taxon>Sphingobacteriales</taxon>
        <taxon>Sphingobacteriaceae</taxon>
        <taxon>Sphingobacterium</taxon>
    </lineage>
</organism>
<keyword evidence="2" id="KW-1185">Reference proteome</keyword>
<sequence length="166" mass="18553">MTIRNTFLFLSIISLGCTNQKTKVNDKKTTDSLSKVTDSSIIGNLTAIQPVKTDSTLGKLLIRTFEGKASSSSQYTLIVLNQEYSGDGQFSISIYDNRNKKLVVAQGKRYTLRGENDTTLWQFVTNDDKYSFEFLVNAADSITLVNNPYSQDNPILKMISSEKITN</sequence>
<comment type="caution">
    <text evidence="1">The sequence shown here is derived from an EMBL/GenBank/DDBJ whole genome shotgun (WGS) entry which is preliminary data.</text>
</comment>
<dbReference type="EMBL" id="JBDJNQ010000009">
    <property type="protein sequence ID" value="MEN5379310.1"/>
    <property type="molecule type" value="Genomic_DNA"/>
</dbReference>
<protein>
    <submittedName>
        <fullName evidence="1">Uncharacterized protein</fullName>
    </submittedName>
</protein>
<dbReference type="PROSITE" id="PS51257">
    <property type="entry name" value="PROKAR_LIPOPROTEIN"/>
    <property type="match status" value="1"/>
</dbReference>
<dbReference type="RefSeq" id="WP_132767683.1">
    <property type="nucleotide sequence ID" value="NZ_JAOQNK010000001.1"/>
</dbReference>
<evidence type="ECO:0000313" key="2">
    <source>
        <dbReference type="Proteomes" id="UP001409291"/>
    </source>
</evidence>
<proteinExistence type="predicted"/>
<dbReference type="Proteomes" id="UP001409291">
    <property type="component" value="Unassembled WGS sequence"/>
</dbReference>
<evidence type="ECO:0000313" key="1">
    <source>
        <dbReference type="EMBL" id="MEN5379310.1"/>
    </source>
</evidence>
<accession>A0ABV0BWY3</accession>